<evidence type="ECO:0000313" key="1">
    <source>
        <dbReference type="EMBL" id="KAH8001706.1"/>
    </source>
</evidence>
<evidence type="ECO:0000313" key="2">
    <source>
        <dbReference type="Proteomes" id="UP000827872"/>
    </source>
</evidence>
<name>A0ACB8F937_9SAUR</name>
<protein>
    <submittedName>
        <fullName evidence="1">Uncharacterized protein</fullName>
    </submittedName>
</protein>
<reference evidence="1" key="1">
    <citation type="submission" date="2021-08" db="EMBL/GenBank/DDBJ databases">
        <title>The first chromosome-level gecko genome reveals the dynamic sex chromosomes of Neotropical dwarf geckos (Sphaerodactylidae: Sphaerodactylus).</title>
        <authorList>
            <person name="Pinto B.J."/>
            <person name="Keating S.E."/>
            <person name="Gamble T."/>
        </authorList>
    </citation>
    <scope>NUCLEOTIDE SEQUENCE</scope>
    <source>
        <strain evidence="1">TG3544</strain>
    </source>
</reference>
<dbReference type="EMBL" id="CM037621">
    <property type="protein sequence ID" value="KAH8001706.1"/>
    <property type="molecule type" value="Genomic_DNA"/>
</dbReference>
<proteinExistence type="predicted"/>
<comment type="caution">
    <text evidence="1">The sequence shown here is derived from an EMBL/GenBank/DDBJ whole genome shotgun (WGS) entry which is preliminary data.</text>
</comment>
<sequence>MKQFSEAPIFYMGEATPSQRASPAPSPIPTARSRGDAHPSTLGVPVGARDRAPALRRPSGSPDALGAATPMPGAWAAPEDNCSLFPFFSEFKGADRVALTALETAVLALIFLLALAANAWGIALLARRKSRLRASGCLVLNLFCADVLFISAIPLILVVRWTESWTLGEAACHLLFYLMSLSGSVTILSLAAVSLERLVSIVRLRPLRPCRARVVAAVLLLIWAFSALATLPLCLFFTVVPRRTRDQVGQCPQEAQNPTLEEPI</sequence>
<accession>A0ACB8F937</accession>
<organism evidence="1 2">
    <name type="scientific">Sphaerodactylus townsendi</name>
    <dbReference type="NCBI Taxonomy" id="933632"/>
    <lineage>
        <taxon>Eukaryota</taxon>
        <taxon>Metazoa</taxon>
        <taxon>Chordata</taxon>
        <taxon>Craniata</taxon>
        <taxon>Vertebrata</taxon>
        <taxon>Euteleostomi</taxon>
        <taxon>Lepidosauria</taxon>
        <taxon>Squamata</taxon>
        <taxon>Bifurcata</taxon>
        <taxon>Gekkota</taxon>
        <taxon>Sphaerodactylidae</taxon>
        <taxon>Sphaerodactylus</taxon>
    </lineage>
</organism>
<keyword evidence="2" id="KW-1185">Reference proteome</keyword>
<gene>
    <name evidence="1" type="ORF">K3G42_014218</name>
</gene>
<dbReference type="Proteomes" id="UP000827872">
    <property type="component" value="Linkage Group LG08"/>
</dbReference>